<dbReference type="Gene3D" id="3.40.50.720">
    <property type="entry name" value="NAD(P)-binding Rossmann-like Domain"/>
    <property type="match status" value="2"/>
</dbReference>
<organism evidence="7 8">
    <name type="scientific">Streptomyces triticirhizae</name>
    <dbReference type="NCBI Taxonomy" id="2483353"/>
    <lineage>
        <taxon>Bacteria</taxon>
        <taxon>Bacillati</taxon>
        <taxon>Actinomycetota</taxon>
        <taxon>Actinomycetes</taxon>
        <taxon>Kitasatosporales</taxon>
        <taxon>Streptomycetaceae</taxon>
        <taxon>Streptomyces</taxon>
    </lineage>
</organism>
<evidence type="ECO:0000256" key="2">
    <source>
        <dbReference type="ARBA" id="ARBA00023002"/>
    </source>
</evidence>
<dbReference type="SUPFAM" id="SSF52283">
    <property type="entry name" value="Formate/glycerate dehydrogenase catalytic domain-like"/>
    <property type="match status" value="1"/>
</dbReference>
<dbReference type="AlphaFoldDB" id="A0A3M2M6Y7"/>
<keyword evidence="3" id="KW-0520">NAD</keyword>
<dbReference type="InterPro" id="IPR006140">
    <property type="entry name" value="D-isomer_DH_NAD-bd"/>
</dbReference>
<dbReference type="PROSITE" id="PS00670">
    <property type="entry name" value="D_2_HYDROXYACID_DH_2"/>
    <property type="match status" value="1"/>
</dbReference>
<evidence type="ECO:0000259" key="6">
    <source>
        <dbReference type="Pfam" id="PF02826"/>
    </source>
</evidence>
<proteinExistence type="inferred from homology"/>
<evidence type="ECO:0000313" key="8">
    <source>
        <dbReference type="Proteomes" id="UP000278673"/>
    </source>
</evidence>
<dbReference type="SUPFAM" id="SSF51735">
    <property type="entry name" value="NAD(P)-binding Rossmann-fold domains"/>
    <property type="match status" value="1"/>
</dbReference>
<protein>
    <submittedName>
        <fullName evidence="7">C-terminal binding protein</fullName>
    </submittedName>
</protein>
<dbReference type="PANTHER" id="PTHR43761">
    <property type="entry name" value="D-ISOMER SPECIFIC 2-HYDROXYACID DEHYDROGENASE FAMILY PROTEIN (AFU_ORTHOLOGUE AFUA_1G13630)"/>
    <property type="match status" value="1"/>
</dbReference>
<evidence type="ECO:0000313" key="7">
    <source>
        <dbReference type="EMBL" id="RMI42858.1"/>
    </source>
</evidence>
<feature type="domain" description="D-isomer specific 2-hydroxyacid dehydrogenase NAD-binding" evidence="6">
    <location>
        <begin position="112"/>
        <end position="288"/>
    </location>
</feature>
<dbReference type="InterPro" id="IPR050418">
    <property type="entry name" value="D-iso_2-hydroxyacid_DH_PdxB"/>
</dbReference>
<evidence type="ECO:0000256" key="1">
    <source>
        <dbReference type="ARBA" id="ARBA00005854"/>
    </source>
</evidence>
<evidence type="ECO:0000256" key="4">
    <source>
        <dbReference type="RuleBase" id="RU003719"/>
    </source>
</evidence>
<gene>
    <name evidence="7" type="ORF">EBN88_08335</name>
</gene>
<dbReference type="RefSeq" id="WP_122183158.1">
    <property type="nucleotide sequence ID" value="NZ_RFFJ01000030.1"/>
</dbReference>
<dbReference type="PROSITE" id="PS00671">
    <property type="entry name" value="D_2_HYDROXYACID_DH_3"/>
    <property type="match status" value="1"/>
</dbReference>
<dbReference type="Proteomes" id="UP000278673">
    <property type="component" value="Unassembled WGS sequence"/>
</dbReference>
<dbReference type="InterPro" id="IPR006139">
    <property type="entry name" value="D-isomer_2_OHA_DH_cat_dom"/>
</dbReference>
<sequence>MTRTPRVVVADQAFGQVTHERAAAERFGAAFAEHHCTDEAQTVDAVRGADVVFLNFAPMGRPALAALAPGATVIRYGIGYDNVDVAAARELGVRVANVPDYGTETVADHAVACLLALLRRLPAYDHAIRASGWAGPADVGSLPSLAATTVGLVGTGSIGLAVRERLRPFGCRVVASDPYADPAALAARDIHHVALPELLAASHAVTLHAPATPETVSLLGRENLALMRPGAVLVNTARGALVDHAALAEALAAGRLAGAALDVHDPEPLPADSPLRGLPQVILTPHAAFYSDESLDALQRLAAEEAARALAGEPLRCRVA</sequence>
<dbReference type="GO" id="GO:0051287">
    <property type="term" value="F:NAD binding"/>
    <property type="evidence" value="ECO:0007669"/>
    <property type="project" value="InterPro"/>
</dbReference>
<dbReference type="GO" id="GO:0016616">
    <property type="term" value="F:oxidoreductase activity, acting on the CH-OH group of donors, NAD or NADP as acceptor"/>
    <property type="evidence" value="ECO:0007669"/>
    <property type="project" value="InterPro"/>
</dbReference>
<dbReference type="InterPro" id="IPR036291">
    <property type="entry name" value="NAD(P)-bd_dom_sf"/>
</dbReference>
<evidence type="ECO:0000259" key="5">
    <source>
        <dbReference type="Pfam" id="PF00389"/>
    </source>
</evidence>
<comment type="caution">
    <text evidence="7">The sequence shown here is derived from an EMBL/GenBank/DDBJ whole genome shotgun (WGS) entry which is preliminary data.</text>
</comment>
<dbReference type="PANTHER" id="PTHR43761:SF1">
    <property type="entry name" value="D-ISOMER SPECIFIC 2-HYDROXYACID DEHYDROGENASE CATALYTIC DOMAIN-CONTAINING PROTEIN-RELATED"/>
    <property type="match status" value="1"/>
</dbReference>
<comment type="similarity">
    <text evidence="1 4">Belongs to the D-isomer specific 2-hydroxyacid dehydrogenase family.</text>
</comment>
<evidence type="ECO:0000256" key="3">
    <source>
        <dbReference type="ARBA" id="ARBA00023027"/>
    </source>
</evidence>
<keyword evidence="2 4" id="KW-0560">Oxidoreductase</keyword>
<keyword evidence="8" id="KW-1185">Reference proteome</keyword>
<name>A0A3M2M6Y7_9ACTN</name>
<reference evidence="7 8" key="1">
    <citation type="submission" date="2018-10" db="EMBL/GenBank/DDBJ databases">
        <title>Isolation, diversity and antifungal activity of actinobacteria from wheat.</title>
        <authorList>
            <person name="Han C."/>
        </authorList>
    </citation>
    <scope>NUCLEOTIDE SEQUENCE [LARGE SCALE GENOMIC DNA]</scope>
    <source>
        <strain evidence="7 8">NEAU-YY642</strain>
    </source>
</reference>
<dbReference type="Pfam" id="PF00389">
    <property type="entry name" value="2-Hacid_dh"/>
    <property type="match status" value="1"/>
</dbReference>
<feature type="domain" description="D-isomer specific 2-hydroxyacid dehydrogenase catalytic" evidence="5">
    <location>
        <begin position="33"/>
        <end position="319"/>
    </location>
</feature>
<dbReference type="Pfam" id="PF02826">
    <property type="entry name" value="2-Hacid_dh_C"/>
    <property type="match status" value="1"/>
</dbReference>
<dbReference type="EMBL" id="RFFJ01000030">
    <property type="protein sequence ID" value="RMI42858.1"/>
    <property type="molecule type" value="Genomic_DNA"/>
</dbReference>
<dbReference type="InterPro" id="IPR029753">
    <property type="entry name" value="D-isomer_DH_CS"/>
</dbReference>
<accession>A0A3M2M6Y7</accession>